<evidence type="ECO:0000313" key="3">
    <source>
        <dbReference type="Proteomes" id="UP000281553"/>
    </source>
</evidence>
<sequence length="232" mass="25788">MSRASSSSSLSSLELPDLLVSISDCAKDLMDYSKQQFMRLKGLEILEASYKNTETSFKKLQGAYGTSSDNPNEKKPTISSQERESLRCALEKLEKDRAAFQSEKQTMLRKIEKEQRQLAMEKTKLEEETRKYKEEAETLQIQIDNFYSQTRNCTGARISGLSSRSSVPSEGSVSATESTGDSDSARTLLDRAATSPPHSNSTANLLQKTISQVSRLGVTAVHARRCNTVWNA</sequence>
<dbReference type="EMBL" id="UYRU01048157">
    <property type="protein sequence ID" value="VDN09962.1"/>
    <property type="molecule type" value="Genomic_DNA"/>
</dbReference>
<dbReference type="OrthoDB" id="10579477at2759"/>
<feature type="region of interest" description="Disordered" evidence="1">
    <location>
        <begin position="61"/>
        <end position="84"/>
    </location>
</feature>
<gene>
    <name evidence="2" type="ORF">DILT_LOCUS5793</name>
</gene>
<evidence type="ECO:0000313" key="2">
    <source>
        <dbReference type="EMBL" id="VDN09962.1"/>
    </source>
</evidence>
<feature type="region of interest" description="Disordered" evidence="1">
    <location>
        <begin position="158"/>
        <end position="184"/>
    </location>
</feature>
<dbReference type="AlphaFoldDB" id="A0A3P7NNJ5"/>
<accession>A0A3P7NNJ5</accession>
<evidence type="ECO:0000256" key="1">
    <source>
        <dbReference type="SAM" id="MobiDB-lite"/>
    </source>
</evidence>
<reference evidence="2 3" key="1">
    <citation type="submission" date="2018-11" db="EMBL/GenBank/DDBJ databases">
        <authorList>
            <consortium name="Pathogen Informatics"/>
        </authorList>
    </citation>
    <scope>NUCLEOTIDE SEQUENCE [LARGE SCALE GENOMIC DNA]</scope>
</reference>
<keyword evidence="3" id="KW-1185">Reference proteome</keyword>
<feature type="compositionally biased region" description="Basic and acidic residues" evidence="1">
    <location>
        <begin position="71"/>
        <end position="84"/>
    </location>
</feature>
<protein>
    <submittedName>
        <fullName evidence="2">Uncharacterized protein</fullName>
    </submittedName>
</protein>
<name>A0A3P7NNJ5_DIBLA</name>
<dbReference type="Proteomes" id="UP000281553">
    <property type="component" value="Unassembled WGS sequence"/>
</dbReference>
<proteinExistence type="predicted"/>
<organism evidence="2 3">
    <name type="scientific">Dibothriocephalus latus</name>
    <name type="common">Fish tapeworm</name>
    <name type="synonym">Diphyllobothrium latum</name>
    <dbReference type="NCBI Taxonomy" id="60516"/>
    <lineage>
        <taxon>Eukaryota</taxon>
        <taxon>Metazoa</taxon>
        <taxon>Spiralia</taxon>
        <taxon>Lophotrochozoa</taxon>
        <taxon>Platyhelminthes</taxon>
        <taxon>Cestoda</taxon>
        <taxon>Eucestoda</taxon>
        <taxon>Diphyllobothriidea</taxon>
        <taxon>Diphyllobothriidae</taxon>
        <taxon>Dibothriocephalus</taxon>
    </lineage>
</organism>
<feature type="compositionally biased region" description="Low complexity" evidence="1">
    <location>
        <begin position="159"/>
        <end position="174"/>
    </location>
</feature>